<reference evidence="2" key="1">
    <citation type="submission" date="2021-06" db="EMBL/GenBank/DDBJ databases">
        <authorList>
            <person name="Kallberg Y."/>
            <person name="Tangrot J."/>
            <person name="Rosling A."/>
        </authorList>
    </citation>
    <scope>NUCLEOTIDE SEQUENCE</scope>
    <source>
        <strain evidence="2">MT106</strain>
    </source>
</reference>
<keyword evidence="3" id="KW-1185">Reference proteome</keyword>
<comment type="caution">
    <text evidence="2">The sequence shown here is derived from an EMBL/GenBank/DDBJ whole genome shotgun (WGS) entry which is preliminary data.</text>
</comment>
<evidence type="ECO:0000313" key="2">
    <source>
        <dbReference type="EMBL" id="CAG8638201.1"/>
    </source>
</evidence>
<feature type="non-terminal residue" evidence="2">
    <location>
        <position position="1"/>
    </location>
</feature>
<dbReference type="OrthoDB" id="2417691at2759"/>
<sequence length="295" mass="34677">LVKKINLSLYSLAKTNLNEEEKKKVWEGLVEHTKNISDKSEEVLNKLDNIRFSESDLILQEERNELLQKFDNLLSLLREEKSTILRQMETKVVPITPLRSKVVKRGYCYFCDINIASGFPYKLAKEEQTVLAIEVLEGAEFCSQECLLGYCKEYKNREKLRVEEKKKNEEKIAEDTRVLTEAQTRVARLQGKINELERKEQEMELLRKEGIDAAEEKKPSSWQRFWQKVGLAKKTSLPLTRESLKREKITYQMKLAVAEKEVQKAIITLSIDRQVEQERQKLEKKLLQEKKKNEE</sequence>
<keyword evidence="1" id="KW-0175">Coiled coil</keyword>
<proteinExistence type="predicted"/>
<feature type="coiled-coil region" evidence="1">
    <location>
        <begin position="179"/>
        <end position="216"/>
    </location>
</feature>
<evidence type="ECO:0000313" key="3">
    <source>
        <dbReference type="Proteomes" id="UP000789831"/>
    </source>
</evidence>
<name>A0A9N9DFM7_9GLOM</name>
<gene>
    <name evidence="2" type="ORF">AGERDE_LOCUS10853</name>
</gene>
<feature type="coiled-coil region" evidence="1">
    <location>
        <begin position="241"/>
        <end position="295"/>
    </location>
</feature>
<protein>
    <submittedName>
        <fullName evidence="2">6162_t:CDS:1</fullName>
    </submittedName>
</protein>
<dbReference type="AlphaFoldDB" id="A0A9N9DFM7"/>
<dbReference type="Proteomes" id="UP000789831">
    <property type="component" value="Unassembled WGS sequence"/>
</dbReference>
<evidence type="ECO:0000256" key="1">
    <source>
        <dbReference type="SAM" id="Coils"/>
    </source>
</evidence>
<accession>A0A9N9DFM7</accession>
<organism evidence="2 3">
    <name type="scientific">Ambispora gerdemannii</name>
    <dbReference type="NCBI Taxonomy" id="144530"/>
    <lineage>
        <taxon>Eukaryota</taxon>
        <taxon>Fungi</taxon>
        <taxon>Fungi incertae sedis</taxon>
        <taxon>Mucoromycota</taxon>
        <taxon>Glomeromycotina</taxon>
        <taxon>Glomeromycetes</taxon>
        <taxon>Archaeosporales</taxon>
        <taxon>Ambisporaceae</taxon>
        <taxon>Ambispora</taxon>
    </lineage>
</organism>
<dbReference type="EMBL" id="CAJVPL010003768">
    <property type="protein sequence ID" value="CAG8638201.1"/>
    <property type="molecule type" value="Genomic_DNA"/>
</dbReference>